<dbReference type="PRINTS" id="PR01171">
    <property type="entry name" value="BCTLIPOCALIN"/>
</dbReference>
<keyword evidence="2" id="KW-0472">Membrane</keyword>
<evidence type="ECO:0000256" key="2">
    <source>
        <dbReference type="PIRNR" id="PIRNR036893"/>
    </source>
</evidence>
<dbReference type="PROSITE" id="PS00213">
    <property type="entry name" value="LIPOCALIN"/>
    <property type="match status" value="1"/>
</dbReference>
<comment type="subcellular location">
    <subcellularLocation>
        <location evidence="2">Cell outer membrane</location>
    </subcellularLocation>
</comment>
<dbReference type="SUPFAM" id="SSF50814">
    <property type="entry name" value="Lipocalins"/>
    <property type="match status" value="1"/>
</dbReference>
<comment type="similarity">
    <text evidence="1 2">Belongs to the calycin superfamily. Lipocalin family.</text>
</comment>
<proteinExistence type="inferred from homology"/>
<evidence type="ECO:0000313" key="5">
    <source>
        <dbReference type="Proteomes" id="UP000191133"/>
    </source>
</evidence>
<keyword evidence="2" id="KW-0446">Lipid-binding</keyword>
<dbReference type="EMBL" id="FWEU01000001">
    <property type="protein sequence ID" value="SLM22660.1"/>
    <property type="molecule type" value="Genomic_DNA"/>
</dbReference>
<evidence type="ECO:0000259" key="3">
    <source>
        <dbReference type="Pfam" id="PF08212"/>
    </source>
</evidence>
<dbReference type="Pfam" id="PF08212">
    <property type="entry name" value="Lipocalin_2"/>
    <property type="match status" value="1"/>
</dbReference>
<keyword evidence="2" id="KW-0998">Cell outer membrane</keyword>
<gene>
    <name evidence="4" type="ORF">SAMN04488690_0328</name>
</gene>
<dbReference type="CDD" id="cd19438">
    <property type="entry name" value="lipocalin_Blc-like"/>
    <property type="match status" value="1"/>
</dbReference>
<dbReference type="InterPro" id="IPR002446">
    <property type="entry name" value="Lipocalin_bac"/>
</dbReference>
<dbReference type="PANTHER" id="PTHR10612">
    <property type="entry name" value="APOLIPOPROTEIN D"/>
    <property type="match status" value="1"/>
</dbReference>
<dbReference type="GO" id="GO:0006950">
    <property type="term" value="P:response to stress"/>
    <property type="evidence" value="ECO:0007669"/>
    <property type="project" value="UniProtKB-ARBA"/>
</dbReference>
<reference evidence="5" key="1">
    <citation type="submission" date="2016-10" db="EMBL/GenBank/DDBJ databases">
        <authorList>
            <person name="Varghese N."/>
        </authorList>
    </citation>
    <scope>NUCLEOTIDE SEQUENCE [LARGE SCALE GENOMIC DNA]</scope>
    <source>
        <strain evidence="5">92MFCol6.1</strain>
    </source>
</reference>
<comment type="subunit">
    <text evidence="2">Homodimer.</text>
</comment>
<keyword evidence="2 4" id="KW-0449">Lipoprotein</keyword>
<dbReference type="InterPro" id="IPR022271">
    <property type="entry name" value="Lipocalin_ApoD"/>
</dbReference>
<dbReference type="PANTHER" id="PTHR10612:SF34">
    <property type="entry name" value="APOLIPOPROTEIN D"/>
    <property type="match status" value="1"/>
</dbReference>
<protein>
    <recommendedName>
        <fullName evidence="2">Outer membrane lipoprotein Blc</fullName>
    </recommendedName>
</protein>
<organism evidence="4 5">
    <name type="scientific">Stenotrophomonas indicatrix</name>
    <dbReference type="NCBI Taxonomy" id="2045451"/>
    <lineage>
        <taxon>Bacteria</taxon>
        <taxon>Pseudomonadati</taxon>
        <taxon>Pseudomonadota</taxon>
        <taxon>Gammaproteobacteria</taxon>
        <taxon>Lysobacterales</taxon>
        <taxon>Lysobacteraceae</taxon>
        <taxon>Stenotrophomonas</taxon>
    </lineage>
</organism>
<dbReference type="RefSeq" id="WP_080148382.1">
    <property type="nucleotide sequence ID" value="NZ_FWEU01000001.1"/>
</dbReference>
<evidence type="ECO:0000256" key="1">
    <source>
        <dbReference type="ARBA" id="ARBA00006889"/>
    </source>
</evidence>
<dbReference type="GO" id="GO:0008289">
    <property type="term" value="F:lipid binding"/>
    <property type="evidence" value="ECO:0007669"/>
    <property type="project" value="UniProtKB-UniRule"/>
</dbReference>
<feature type="domain" description="Lipocalin/cytosolic fatty-acid binding" evidence="3">
    <location>
        <begin position="30"/>
        <end position="174"/>
    </location>
</feature>
<dbReference type="InterPro" id="IPR047202">
    <property type="entry name" value="Lipocalin_Blc-like_dom"/>
</dbReference>
<evidence type="ECO:0000313" key="4">
    <source>
        <dbReference type="EMBL" id="SLM22660.1"/>
    </source>
</evidence>
<keyword evidence="2" id="KW-0732">Signal</keyword>
<dbReference type="InterPro" id="IPR012674">
    <property type="entry name" value="Calycin"/>
</dbReference>
<dbReference type="InterPro" id="IPR000566">
    <property type="entry name" value="Lipocln_cytosolic_FA-bd_dom"/>
</dbReference>
<feature type="signal peptide" evidence="2">
    <location>
        <begin position="1"/>
        <end position="20"/>
    </location>
</feature>
<sequence length="188" mass="21032">MRLHPALLACLLLFAAPALAAEPVRAVSELDIDRYAGQWHEIAHLPVSFQKQCVGEITANYGLRRDGRISVTNACRKADGERIVAEGVARPVAGQPGQLQVRFVPDWLSWVPLVWADYWVIALDPDYQWAMVGEPGRRYLWILARLPEMDRALFDQLKAKAQAMGYDLAPLRLMAPVHDVPVRDAPAD</sequence>
<dbReference type="Gene3D" id="2.40.128.20">
    <property type="match status" value="1"/>
</dbReference>
<dbReference type="GO" id="GO:0009279">
    <property type="term" value="C:cell outer membrane"/>
    <property type="evidence" value="ECO:0007669"/>
    <property type="project" value="UniProtKB-SubCell"/>
</dbReference>
<feature type="chain" id="PRO_5013434693" description="Outer membrane lipoprotein Blc" evidence="2">
    <location>
        <begin position="21"/>
        <end position="188"/>
    </location>
</feature>
<dbReference type="InterPro" id="IPR022272">
    <property type="entry name" value="Lipocalin_CS"/>
</dbReference>
<name>A0A1W1GTI1_9GAMM</name>
<comment type="function">
    <text evidence="2">Involved in the storage or transport of lipids necessary for membrane maintenance under stressful conditions. Displays a binding preference for lysophospholipids.</text>
</comment>
<accession>A0A1W1GTI1</accession>
<dbReference type="AlphaFoldDB" id="A0A1W1GTI1"/>
<dbReference type="PIRSF" id="PIRSF036893">
    <property type="entry name" value="Lipocalin_ApoD"/>
    <property type="match status" value="1"/>
</dbReference>
<dbReference type="Proteomes" id="UP000191133">
    <property type="component" value="Unassembled WGS sequence"/>
</dbReference>